<dbReference type="RefSeq" id="WP_242954491.1">
    <property type="nucleotide sequence ID" value="NZ_MZGV01000126.1"/>
</dbReference>
<name>A0A1V4I4D8_9CLOT</name>
<dbReference type="InterPro" id="IPR014998">
    <property type="entry name" value="DUF1848"/>
</dbReference>
<evidence type="ECO:0000313" key="2">
    <source>
        <dbReference type="Proteomes" id="UP000190080"/>
    </source>
</evidence>
<reference evidence="1 2" key="1">
    <citation type="submission" date="2017-03" db="EMBL/GenBank/DDBJ databases">
        <title>Genome sequence of Clostridium oryzae DSM 28571.</title>
        <authorList>
            <person name="Poehlein A."/>
            <person name="Daniel R."/>
        </authorList>
    </citation>
    <scope>NUCLEOTIDE SEQUENCE [LARGE SCALE GENOMIC DNA]</scope>
    <source>
        <strain evidence="1 2">DSM 28571</strain>
    </source>
</reference>
<dbReference type="Proteomes" id="UP000190080">
    <property type="component" value="Unassembled WGS sequence"/>
</dbReference>
<keyword evidence="2" id="KW-1185">Reference proteome</keyword>
<dbReference type="AlphaFoldDB" id="A0A1V4I4D8"/>
<dbReference type="EMBL" id="MZGV01000126">
    <property type="protein sequence ID" value="OPJ54836.1"/>
    <property type="molecule type" value="Genomic_DNA"/>
</dbReference>
<accession>A0A1V4I4D8</accession>
<comment type="caution">
    <text evidence="1">The sequence shown here is derived from an EMBL/GenBank/DDBJ whole genome shotgun (WGS) entry which is preliminary data.</text>
</comment>
<organism evidence="1 2">
    <name type="scientific">Clostridium oryzae</name>
    <dbReference type="NCBI Taxonomy" id="1450648"/>
    <lineage>
        <taxon>Bacteria</taxon>
        <taxon>Bacillati</taxon>
        <taxon>Bacillota</taxon>
        <taxon>Clostridia</taxon>
        <taxon>Eubacteriales</taxon>
        <taxon>Clostridiaceae</taxon>
        <taxon>Clostridium</taxon>
    </lineage>
</organism>
<proteinExistence type="predicted"/>
<sequence length="303" mass="34739">MDGEQINLFGDTSKNKKVKIKNVISASRRTDIPAFFYDWFQQVLNKGFVELVNPRFQDKTYTVDLTPENVHSIVLWSKNFNNVLRNPMNLENYNLYFEYTINNYSKKLEPNVPEYKDTLYILGGLLKKYKPEQFNIRFDPIIISVNGEKTPTPDKPEKARLLAFETLCRDIKMLGMENCRVTTSYLSLYGHVKKNIENSSAGVIHLNEHKQILFFEQMVEIADKYGITIYSCASPVLQQVEGIKEGHCIEGALLEQLFGGRVRKGKDTGQRKTCGCSYSRDIGVYAKGTDGMKCRHGCVYCYA</sequence>
<dbReference type="Pfam" id="PF08902">
    <property type="entry name" value="DUF1848"/>
    <property type="match status" value="1"/>
</dbReference>
<dbReference type="STRING" id="1450648.CLORY_45000"/>
<protein>
    <recommendedName>
        <fullName evidence="3">DUF1848 domain-containing protein</fullName>
    </recommendedName>
</protein>
<evidence type="ECO:0008006" key="3">
    <source>
        <dbReference type="Google" id="ProtNLM"/>
    </source>
</evidence>
<evidence type="ECO:0000313" key="1">
    <source>
        <dbReference type="EMBL" id="OPJ54836.1"/>
    </source>
</evidence>
<gene>
    <name evidence="1" type="ORF">CLORY_45000</name>
</gene>